<evidence type="ECO:0000256" key="4">
    <source>
        <dbReference type="ARBA" id="ARBA00022840"/>
    </source>
</evidence>
<dbReference type="SUPFAM" id="SSF50331">
    <property type="entry name" value="MOP-like"/>
    <property type="match status" value="1"/>
</dbReference>
<dbReference type="GO" id="GO:0005524">
    <property type="term" value="F:ATP binding"/>
    <property type="evidence" value="ECO:0007669"/>
    <property type="project" value="UniProtKB-KW"/>
</dbReference>
<dbReference type="EMBL" id="SPKJ01000003">
    <property type="protein sequence ID" value="MYZ46437.1"/>
    <property type="molecule type" value="Genomic_DNA"/>
</dbReference>
<keyword evidence="7" id="KW-1185">Reference proteome</keyword>
<dbReference type="InterPro" id="IPR003593">
    <property type="entry name" value="AAA+_ATPase"/>
</dbReference>
<evidence type="ECO:0000313" key="7">
    <source>
        <dbReference type="Proteomes" id="UP000773614"/>
    </source>
</evidence>
<dbReference type="InterPro" id="IPR050093">
    <property type="entry name" value="ABC_SmlMolc_Importer"/>
</dbReference>
<comment type="caution">
    <text evidence="6">The sequence shown here is derived from an EMBL/GenBank/DDBJ whole genome shotgun (WGS) entry which is preliminary data.</text>
</comment>
<dbReference type="Pfam" id="PF00005">
    <property type="entry name" value="ABC_tran"/>
    <property type="match status" value="1"/>
</dbReference>
<dbReference type="PANTHER" id="PTHR42781:SF4">
    <property type="entry name" value="SPERMIDINE_PUTRESCINE IMPORT ATP-BINDING PROTEIN POTA"/>
    <property type="match status" value="1"/>
</dbReference>
<dbReference type="Gene3D" id="3.40.50.300">
    <property type="entry name" value="P-loop containing nucleotide triphosphate hydrolases"/>
    <property type="match status" value="1"/>
</dbReference>
<dbReference type="Proteomes" id="UP000773614">
    <property type="component" value="Unassembled WGS sequence"/>
</dbReference>
<evidence type="ECO:0000313" key="6">
    <source>
        <dbReference type="EMBL" id="MYZ46437.1"/>
    </source>
</evidence>
<dbReference type="OrthoDB" id="9802264at2"/>
<evidence type="ECO:0000259" key="5">
    <source>
        <dbReference type="PROSITE" id="PS50893"/>
    </source>
</evidence>
<dbReference type="SMART" id="SM00382">
    <property type="entry name" value="AAA"/>
    <property type="match status" value="1"/>
</dbReference>
<keyword evidence="3" id="KW-0547">Nucleotide-binding</keyword>
<sequence length="357" mass="39057">MTRPILNLVDVTRDYGNATVIGPVSFSAEQGEFISLLGPSGCGKSTLLRCIAGFEPVNGGRIELNGKDVSREAPHRRRVGLVFQSFALFPHLTVARNVAFGLRLRRTGKEETARRVGETLELVGLSHLADRYPAQLSGGQQQRVAIARALVLRPEIMLLDEPLSSLDAKLRLHMRRELRAMQQDLNMTFVHVTHDQDEALAMSDKIVVLSEGRIEQMGSPREIYDRPDTRFIADFIGSSNLLEISEIEPAGDGMWSVRLNEDQRIVIAADADPRQSGRHWLSIRPESLSIGGEDTVSGSCLTGTAIGHSYGGDRTEIFVRLDGAQSDAPPIVAHADRSFDGRVALTITGPGATFVRA</sequence>
<dbReference type="InterPro" id="IPR003439">
    <property type="entry name" value="ABC_transporter-like_ATP-bd"/>
</dbReference>
<dbReference type="SUPFAM" id="SSF52540">
    <property type="entry name" value="P-loop containing nucleoside triphosphate hydrolases"/>
    <property type="match status" value="1"/>
</dbReference>
<accession>A0A964T2K7</accession>
<evidence type="ECO:0000256" key="1">
    <source>
        <dbReference type="ARBA" id="ARBA00005417"/>
    </source>
</evidence>
<dbReference type="PANTHER" id="PTHR42781">
    <property type="entry name" value="SPERMIDINE/PUTRESCINE IMPORT ATP-BINDING PROTEIN POTA"/>
    <property type="match status" value="1"/>
</dbReference>
<organism evidence="6 7">
    <name type="scientific">Propylenella binzhouense</name>
    <dbReference type="NCBI Taxonomy" id="2555902"/>
    <lineage>
        <taxon>Bacteria</taxon>
        <taxon>Pseudomonadati</taxon>
        <taxon>Pseudomonadota</taxon>
        <taxon>Alphaproteobacteria</taxon>
        <taxon>Hyphomicrobiales</taxon>
        <taxon>Propylenellaceae</taxon>
        <taxon>Propylenella</taxon>
    </lineage>
</organism>
<protein>
    <submittedName>
        <fullName evidence="6">ABC transporter ATP-binding protein</fullName>
    </submittedName>
</protein>
<dbReference type="InterPro" id="IPR027417">
    <property type="entry name" value="P-loop_NTPase"/>
</dbReference>
<keyword evidence="2" id="KW-0813">Transport</keyword>
<comment type="similarity">
    <text evidence="1">Belongs to the ABC transporter superfamily.</text>
</comment>
<gene>
    <name evidence="6" type="ORF">E4O86_01710</name>
</gene>
<dbReference type="FunFam" id="3.40.50.300:FF:000425">
    <property type="entry name" value="Probable ABC transporter, ATP-binding subunit"/>
    <property type="match status" value="1"/>
</dbReference>
<dbReference type="RefSeq" id="WP_161138783.1">
    <property type="nucleotide sequence ID" value="NZ_SPKJ01000003.1"/>
</dbReference>
<dbReference type="GO" id="GO:0016887">
    <property type="term" value="F:ATP hydrolysis activity"/>
    <property type="evidence" value="ECO:0007669"/>
    <property type="project" value="InterPro"/>
</dbReference>
<dbReference type="InterPro" id="IPR017871">
    <property type="entry name" value="ABC_transporter-like_CS"/>
</dbReference>
<evidence type="ECO:0000256" key="2">
    <source>
        <dbReference type="ARBA" id="ARBA00022448"/>
    </source>
</evidence>
<dbReference type="GO" id="GO:0015697">
    <property type="term" value="P:quaternary ammonium group transport"/>
    <property type="evidence" value="ECO:0007669"/>
    <property type="project" value="UniProtKB-ARBA"/>
</dbReference>
<keyword evidence="4 6" id="KW-0067">ATP-binding</keyword>
<dbReference type="Gene3D" id="2.40.50.100">
    <property type="match status" value="1"/>
</dbReference>
<dbReference type="InterPro" id="IPR008995">
    <property type="entry name" value="Mo/tungstate-bd_C_term_dom"/>
</dbReference>
<evidence type="ECO:0000256" key="3">
    <source>
        <dbReference type="ARBA" id="ARBA00022741"/>
    </source>
</evidence>
<feature type="domain" description="ABC transporter" evidence="5">
    <location>
        <begin position="6"/>
        <end position="236"/>
    </location>
</feature>
<reference evidence="6" key="1">
    <citation type="submission" date="2019-03" db="EMBL/GenBank/DDBJ databases">
        <title>Afifella sp. nov., isolated from activated sludge.</title>
        <authorList>
            <person name="Li Q."/>
            <person name="Liu Y."/>
        </authorList>
    </citation>
    <scope>NUCLEOTIDE SEQUENCE</scope>
    <source>
        <strain evidence="6">L72</strain>
    </source>
</reference>
<proteinExistence type="inferred from homology"/>
<dbReference type="PROSITE" id="PS00211">
    <property type="entry name" value="ABC_TRANSPORTER_1"/>
    <property type="match status" value="1"/>
</dbReference>
<name>A0A964T2K7_9HYPH</name>
<dbReference type="AlphaFoldDB" id="A0A964T2K7"/>
<dbReference type="PROSITE" id="PS50893">
    <property type="entry name" value="ABC_TRANSPORTER_2"/>
    <property type="match status" value="1"/>
</dbReference>